<dbReference type="GO" id="GO:0042834">
    <property type="term" value="F:peptidoglycan binding"/>
    <property type="evidence" value="ECO:0007669"/>
    <property type="project" value="InterPro"/>
</dbReference>
<dbReference type="AlphaFoldDB" id="A0A450W6F7"/>
<reference evidence="2" key="1">
    <citation type="submission" date="2019-02" db="EMBL/GenBank/DDBJ databases">
        <authorList>
            <person name="Gruber-Vodicka R. H."/>
            <person name="Seah K. B. B."/>
        </authorList>
    </citation>
    <scope>NUCLEOTIDE SEQUENCE</scope>
    <source>
        <strain evidence="2">BECK_S313</strain>
    </source>
</reference>
<proteinExistence type="predicted"/>
<name>A0A450W6F7_9GAMM</name>
<dbReference type="InterPro" id="IPR036680">
    <property type="entry name" value="SPOR-like_sf"/>
</dbReference>
<organism evidence="2">
    <name type="scientific">Candidatus Kentrum sp. LPFa</name>
    <dbReference type="NCBI Taxonomy" id="2126335"/>
    <lineage>
        <taxon>Bacteria</taxon>
        <taxon>Pseudomonadati</taxon>
        <taxon>Pseudomonadota</taxon>
        <taxon>Gammaproteobacteria</taxon>
        <taxon>Candidatus Kentrum</taxon>
    </lineage>
</organism>
<dbReference type="SUPFAM" id="SSF110997">
    <property type="entry name" value="Sporulation related repeat"/>
    <property type="match status" value="1"/>
</dbReference>
<accession>A0A450W6F7</accession>
<evidence type="ECO:0008006" key="3">
    <source>
        <dbReference type="Google" id="ProtNLM"/>
    </source>
</evidence>
<protein>
    <recommendedName>
        <fullName evidence="3">Sporulation related domain-containing protein</fullName>
    </recommendedName>
</protein>
<evidence type="ECO:0000256" key="1">
    <source>
        <dbReference type="SAM" id="MobiDB-lite"/>
    </source>
</evidence>
<sequence>MKWVFYLLVMINIAYFAWQRGHVEPSPAASPEAPKLVLPAQVERLLLFDEVDPDSLELRAAAAPPAERRKSIPPATSETALKLPSEPAVEPAAESKPATRVAKTQQKLEKEGIPLCRKIGPLPRKTKPDAVKAWLKGRGITTISRTEQHKVLLHWVYFPPYKTLAEANEYADRLKEDGVKDIYVLPKGGMQRAISVGIFSKRSSLEKRVADLRKKGYTPAVGSRLRTEKATWLHTVSSTKATFPETDFGRKFPLLAVARTACGN</sequence>
<evidence type="ECO:0000313" key="2">
    <source>
        <dbReference type="EMBL" id="VFK12568.1"/>
    </source>
</evidence>
<gene>
    <name evidence="2" type="ORF">BECKLPF1236B_GA0070989_103810</name>
</gene>
<dbReference type="EMBL" id="CAADFK010000038">
    <property type="protein sequence ID" value="VFK12568.1"/>
    <property type="molecule type" value="Genomic_DNA"/>
</dbReference>
<feature type="region of interest" description="Disordered" evidence="1">
    <location>
        <begin position="60"/>
        <end position="107"/>
    </location>
</feature>